<dbReference type="OMA" id="QDNIANC"/>
<feature type="compositionally biased region" description="Pro residues" evidence="1">
    <location>
        <begin position="850"/>
        <end position="865"/>
    </location>
</feature>
<comment type="caution">
    <text evidence="4">The sequence shown here is derived from an EMBL/GenBank/DDBJ whole genome shotgun (WGS) entry which is preliminary data.</text>
</comment>
<evidence type="ECO:0000256" key="2">
    <source>
        <dbReference type="SAM" id="Phobius"/>
    </source>
</evidence>
<feature type="region of interest" description="Disordered" evidence="1">
    <location>
        <begin position="840"/>
        <end position="885"/>
    </location>
</feature>
<organism evidence="4 5">
    <name type="scientific">Polarella glacialis</name>
    <name type="common">Dinoflagellate</name>
    <dbReference type="NCBI Taxonomy" id="89957"/>
    <lineage>
        <taxon>Eukaryota</taxon>
        <taxon>Sar</taxon>
        <taxon>Alveolata</taxon>
        <taxon>Dinophyceae</taxon>
        <taxon>Suessiales</taxon>
        <taxon>Suessiaceae</taxon>
        <taxon>Polarella</taxon>
    </lineage>
</organism>
<evidence type="ECO:0000313" key="5">
    <source>
        <dbReference type="Proteomes" id="UP000654075"/>
    </source>
</evidence>
<dbReference type="InterPro" id="IPR042201">
    <property type="entry name" value="FH2_Formin_sf"/>
</dbReference>
<dbReference type="SUPFAM" id="SSF101447">
    <property type="entry name" value="Formin homology 2 domain (FH2 domain)"/>
    <property type="match status" value="1"/>
</dbReference>
<dbReference type="PROSITE" id="PS51444">
    <property type="entry name" value="FH2"/>
    <property type="match status" value="1"/>
</dbReference>
<feature type="compositionally biased region" description="Low complexity" evidence="1">
    <location>
        <begin position="594"/>
        <end position="610"/>
    </location>
</feature>
<gene>
    <name evidence="4" type="ORF">PGLA1383_LOCUS318</name>
</gene>
<dbReference type="PANTHER" id="PTHR45691">
    <property type="entry name" value="PROTEIN DIAPHANOUS"/>
    <property type="match status" value="1"/>
</dbReference>
<sequence>MAKDKHDELEKKVEQAKLAQKKERSLSPRCREREDSSWDGSMCSTRANSLCDKDAHQPLQLQDLPAVAACIDGAVGIAAVKAGMPIPPKAGPGSAVPCSSKPSPVTGKAAPPGPPPLGFGSMSPRGMPPGPPPPAAKGGKAKAPPPPPISKAKSKAKARASIATSTPGFLDLDDDDEALQEQDGRMPRPSGAAKLVNLHWRASHAPPQETEMHVENDSYLFAAAELMHRWRDDRSERMKDTVSGFEDRVGSKAAAKAAQAEEEAAVERVTAESSSGSRRRRHTVFSATTDVPVYELPHHSLEEFFQARSSAFDMGSRASTAVSVSSLIADGKHRQILDIIVRKEVIYRHRTLTQQGQGQVAVDLAVEELLAALLRCDYSRIMPCMVDDLHKVVCSHLEGGHNILSYVEGRGEQALDSLEHPHLHRLLFGLMRIPAIPVRLECMALQLTFQDNIANCRENLEALSLALQNVSRNLGPLRQLWALVLQLGNALNRGSPAPVSERGFKLSTLPKLLELRSPHRKEASLLHFALLLMKPSEVDELCQPDFVYSLQQAQAKRTHTVYLDLLTQLDSFRHIQTLAGSGRYKGQDVPRCTSSKSQVPESSPEQSEPPLALDEDAFFKTMSQFVESGCKEVGNLWRLGKQVFEGYRDLGLLFEDLLYVFPPPKDDADTKKDLFDIFAKFINSIIRARAEIDSLGLDKEVKPKAEGLTNDATPASPKSAEATVSATTPVLLRTPLATLLTLAPISPSDTFGLVLNPLAASPDREGPLVEAARAAEFMFMQLPKSPLKKSPGLGLRRHLEVNFSNVADDPPVLPEQNNEEADDPLNRVLGALGSLPLEVDEGNVDVTPNPETPTCPPPQRAPPQQRPLQVRSPLRSPPGPGRRQLRQGAYELPSMNASAASDWVLGAPPLNLGLLSGLGGASLGLYGSSPPFAPVTPGTAGNRLVFWWHICFPWPLSSFGQISASFFLQTLLRIIGGAFFWLLLLLTCMLIVLLSCSSSSASFLVFWLL</sequence>
<dbReference type="PANTHER" id="PTHR45691:SF6">
    <property type="entry name" value="PROTEIN DIAPHANOUS"/>
    <property type="match status" value="1"/>
</dbReference>
<name>A0A813D1A9_POLGL</name>
<reference evidence="4" key="1">
    <citation type="submission" date="2021-02" db="EMBL/GenBank/DDBJ databases">
        <authorList>
            <person name="Dougan E. K."/>
            <person name="Rhodes N."/>
            <person name="Thang M."/>
            <person name="Chan C."/>
        </authorList>
    </citation>
    <scope>NUCLEOTIDE SEQUENCE</scope>
</reference>
<evidence type="ECO:0000256" key="1">
    <source>
        <dbReference type="SAM" id="MobiDB-lite"/>
    </source>
</evidence>
<dbReference type="InterPro" id="IPR051412">
    <property type="entry name" value="Formin_Homology_Diaphanous_sf"/>
</dbReference>
<dbReference type="InterPro" id="IPR015425">
    <property type="entry name" value="FH2_Formin"/>
</dbReference>
<keyword evidence="2" id="KW-0472">Membrane</keyword>
<dbReference type="AlphaFoldDB" id="A0A813D1A9"/>
<keyword evidence="5" id="KW-1185">Reference proteome</keyword>
<protein>
    <recommendedName>
        <fullName evidence="3">FH2 domain-containing protein</fullName>
    </recommendedName>
</protein>
<feature type="region of interest" description="Disordered" evidence="1">
    <location>
        <begin position="90"/>
        <end position="174"/>
    </location>
</feature>
<dbReference type="SMART" id="SM00498">
    <property type="entry name" value="FH2"/>
    <property type="match status" value="1"/>
</dbReference>
<feature type="domain" description="FH2" evidence="3">
    <location>
        <begin position="256"/>
        <end position="711"/>
    </location>
</feature>
<feature type="region of interest" description="Disordered" evidence="1">
    <location>
        <begin position="583"/>
        <end position="611"/>
    </location>
</feature>
<feature type="compositionally biased region" description="Pro residues" evidence="1">
    <location>
        <begin position="126"/>
        <end position="135"/>
    </location>
</feature>
<dbReference type="OrthoDB" id="1668162at2759"/>
<dbReference type="GO" id="GO:0030041">
    <property type="term" value="P:actin filament polymerization"/>
    <property type="evidence" value="ECO:0007669"/>
    <property type="project" value="TreeGrafter"/>
</dbReference>
<feature type="compositionally biased region" description="Basic and acidic residues" evidence="1">
    <location>
        <begin position="1"/>
        <end position="36"/>
    </location>
</feature>
<evidence type="ECO:0000313" key="4">
    <source>
        <dbReference type="EMBL" id="CAE8581289.1"/>
    </source>
</evidence>
<dbReference type="Pfam" id="PF02181">
    <property type="entry name" value="FH2"/>
    <property type="match status" value="1"/>
</dbReference>
<dbReference type="Proteomes" id="UP000654075">
    <property type="component" value="Unassembled WGS sequence"/>
</dbReference>
<feature type="region of interest" description="Disordered" evidence="1">
    <location>
        <begin position="1"/>
        <end position="42"/>
    </location>
</feature>
<keyword evidence="2" id="KW-1133">Transmembrane helix</keyword>
<evidence type="ECO:0000259" key="3">
    <source>
        <dbReference type="PROSITE" id="PS51444"/>
    </source>
</evidence>
<keyword evidence="2" id="KW-0812">Transmembrane</keyword>
<accession>A0A813D1A9</accession>
<dbReference type="GO" id="GO:0005884">
    <property type="term" value="C:actin filament"/>
    <property type="evidence" value="ECO:0007669"/>
    <property type="project" value="TreeGrafter"/>
</dbReference>
<feature type="transmembrane region" description="Helical" evidence="2">
    <location>
        <begin position="980"/>
        <end position="1008"/>
    </location>
</feature>
<feature type="transmembrane region" description="Helical" evidence="2">
    <location>
        <begin position="946"/>
        <end position="968"/>
    </location>
</feature>
<dbReference type="Gene3D" id="1.20.58.2220">
    <property type="entry name" value="Formin, FH2 domain"/>
    <property type="match status" value="1"/>
</dbReference>
<proteinExistence type="predicted"/>
<dbReference type="EMBL" id="CAJNNV010000055">
    <property type="protein sequence ID" value="CAE8581289.1"/>
    <property type="molecule type" value="Genomic_DNA"/>
</dbReference>